<feature type="compositionally biased region" description="Low complexity" evidence="4">
    <location>
        <begin position="761"/>
        <end position="774"/>
    </location>
</feature>
<feature type="region of interest" description="Disordered" evidence="4">
    <location>
        <begin position="707"/>
        <end position="808"/>
    </location>
</feature>
<dbReference type="Gene3D" id="1.10.530.10">
    <property type="match status" value="1"/>
</dbReference>
<comment type="similarity">
    <text evidence="1">Belongs to the transglycosylase Slt family.</text>
</comment>
<evidence type="ECO:0000259" key="6">
    <source>
        <dbReference type="Pfam" id="PF01464"/>
    </source>
</evidence>
<evidence type="ECO:0000256" key="2">
    <source>
        <dbReference type="ARBA" id="ARBA00009387"/>
    </source>
</evidence>
<organism evidence="7 8">
    <name type="scientific">Paracoccus sanguinis</name>
    <dbReference type="NCBI Taxonomy" id="1545044"/>
    <lineage>
        <taxon>Bacteria</taxon>
        <taxon>Pseudomonadati</taxon>
        <taxon>Pseudomonadota</taxon>
        <taxon>Alphaproteobacteria</taxon>
        <taxon>Rhodobacterales</taxon>
        <taxon>Paracoccaceae</taxon>
        <taxon>Paracoccus</taxon>
    </lineage>
</organism>
<feature type="domain" description="Transglycosylase SLT" evidence="6">
    <location>
        <begin position="495"/>
        <end position="597"/>
    </location>
</feature>
<dbReference type="CDD" id="cd13401">
    <property type="entry name" value="Slt70-like"/>
    <property type="match status" value="1"/>
</dbReference>
<dbReference type="AlphaFoldDB" id="A0A1H2U6J1"/>
<protein>
    <submittedName>
        <fullName evidence="7">Soluble lytic murein transglycosylase</fullName>
    </submittedName>
</protein>
<feature type="chain" id="PRO_5010374143" evidence="5">
    <location>
        <begin position="29"/>
        <end position="808"/>
    </location>
</feature>
<evidence type="ECO:0000256" key="5">
    <source>
        <dbReference type="SAM" id="SignalP"/>
    </source>
</evidence>
<dbReference type="Pfam" id="PF01464">
    <property type="entry name" value="SLT"/>
    <property type="match status" value="1"/>
</dbReference>
<keyword evidence="3 5" id="KW-0732">Signal</keyword>
<dbReference type="PANTHER" id="PTHR37423:SF2">
    <property type="entry name" value="MEMBRANE-BOUND LYTIC MUREIN TRANSGLYCOSYLASE C"/>
    <property type="match status" value="1"/>
</dbReference>
<evidence type="ECO:0000313" key="7">
    <source>
        <dbReference type="EMBL" id="SDW51741.1"/>
    </source>
</evidence>
<gene>
    <name evidence="7" type="ORF">SAMN05444276_1011195</name>
</gene>
<dbReference type="Proteomes" id="UP000182944">
    <property type="component" value="Unassembled WGS sequence"/>
</dbReference>
<evidence type="ECO:0000313" key="8">
    <source>
        <dbReference type="Proteomes" id="UP000182944"/>
    </source>
</evidence>
<dbReference type="EMBL" id="FNNA01000001">
    <property type="protein sequence ID" value="SDW51741.1"/>
    <property type="molecule type" value="Genomic_DNA"/>
</dbReference>
<evidence type="ECO:0000256" key="1">
    <source>
        <dbReference type="ARBA" id="ARBA00007734"/>
    </source>
</evidence>
<dbReference type="SUPFAM" id="SSF53955">
    <property type="entry name" value="Lysozyme-like"/>
    <property type="match status" value="1"/>
</dbReference>
<dbReference type="InterPro" id="IPR023346">
    <property type="entry name" value="Lysozyme-like_dom_sf"/>
</dbReference>
<dbReference type="STRING" id="1545044.SAMN05444276_1011195"/>
<dbReference type="Gene3D" id="1.25.20.10">
    <property type="entry name" value="Bacterial muramidases"/>
    <property type="match status" value="1"/>
</dbReference>
<dbReference type="GO" id="GO:0042597">
    <property type="term" value="C:periplasmic space"/>
    <property type="evidence" value="ECO:0007669"/>
    <property type="project" value="InterPro"/>
</dbReference>
<dbReference type="SUPFAM" id="SSF48435">
    <property type="entry name" value="Bacterial muramidases"/>
    <property type="match status" value="1"/>
</dbReference>
<dbReference type="InterPro" id="IPR008258">
    <property type="entry name" value="Transglycosylase_SLT_dom_1"/>
</dbReference>
<feature type="compositionally biased region" description="Low complexity" evidence="4">
    <location>
        <begin position="723"/>
        <end position="737"/>
    </location>
</feature>
<evidence type="ECO:0000256" key="4">
    <source>
        <dbReference type="SAM" id="MobiDB-lite"/>
    </source>
</evidence>
<comment type="similarity">
    <text evidence="2">Belongs to the virb1 family.</text>
</comment>
<proteinExistence type="inferred from homology"/>
<reference evidence="8" key="1">
    <citation type="submission" date="2016-10" db="EMBL/GenBank/DDBJ databases">
        <authorList>
            <person name="Varghese N."/>
            <person name="Submissions S."/>
        </authorList>
    </citation>
    <scope>NUCLEOTIDE SEQUENCE [LARGE SCALE GENOMIC DNA]</scope>
    <source>
        <strain evidence="8">DSM 29303</strain>
    </source>
</reference>
<sequence length="808" mass="85666">MTHARLSLAALMAVLPLGLALTLTPARGEDATLIARALAAAGARDWAGADAAAERSGPLAVDLVLWQRLRAGQGSWPEYRDFARRNPDWPGMELFWRRGEAVLRPDLPAPEVLEWFGDRLPQSLPGAQAWIVAQPEADRPAALERLWTGITALDAAGEAALIAAYGPALAPHHPARLRMLLDAGEWQAAERLLPLVPAGPEADLARARIAVQARRTGVDALILALPQAQRDDAGLALDRFRWRVAAKQGDLARALMLERSTSAEALRDPAGWAARRKDYARAALRAGDWALAERLAANHFLPAGVDAYELDWIAGYAALRAGAADRARALFALLPDIDSGPITLSRTHYWRGRAAEALGDAATARTEYAEAARHQTAWYGQLAAEKIGAPMRPELALPGPAIDSLPDWRGASVGEARMFQAALWLIAAGDPAQAQRFLLHLAETAPAEDIARMARLMLELHRPWDALRLGKAAAGKGGVWPAIYYPLTGLEGAELGLPPELVLSIARRESEFNHTVRSPAGALGLMQVMPDTGRQMARVIGEPFDQPRMTQDAEYNARLGAAYLHGLRDRFGPSIALVAAGYNAGPGRSARWLRDFGDLRIVGRAGADPVDWVEMIPFDETRTYVMRVAESLPMYRARIAGHPVPLVPTWDLRGGVSLPPPVISPLVLALSDRPRGTAPWVREAAGAARRMAAVPVDAALPGAAAPAIPASGAPPEAAPPSAPAAAPAAAPADGPEVAQPPQPEAQIAEVAASLPRPTPGQPAATPQTPTALAPAPGPRRPVPAARPEALSQADPISPSGPGAASATR</sequence>
<dbReference type="PANTHER" id="PTHR37423">
    <property type="entry name" value="SOLUBLE LYTIC MUREIN TRANSGLYCOSYLASE-RELATED"/>
    <property type="match status" value="1"/>
</dbReference>
<dbReference type="InterPro" id="IPR008939">
    <property type="entry name" value="Lytic_TGlycosylase_superhlx_U"/>
</dbReference>
<evidence type="ECO:0000256" key="3">
    <source>
        <dbReference type="ARBA" id="ARBA00022729"/>
    </source>
</evidence>
<name>A0A1H2U6J1_9RHOB</name>
<keyword evidence="8" id="KW-1185">Reference proteome</keyword>
<dbReference type="RefSeq" id="WP_083388331.1">
    <property type="nucleotide sequence ID" value="NZ_FNNA01000001.1"/>
</dbReference>
<accession>A0A1H2U6J1</accession>
<dbReference type="GO" id="GO:0004553">
    <property type="term" value="F:hydrolase activity, hydrolyzing O-glycosyl compounds"/>
    <property type="evidence" value="ECO:0007669"/>
    <property type="project" value="InterPro"/>
</dbReference>
<feature type="signal peptide" evidence="5">
    <location>
        <begin position="1"/>
        <end position="28"/>
    </location>
</feature>